<evidence type="ECO:0000313" key="5">
    <source>
        <dbReference type="Proteomes" id="UP000031512"/>
    </source>
</evidence>
<evidence type="ECO:0000313" key="4">
    <source>
        <dbReference type="EMBL" id="AFZ79985.1"/>
    </source>
</evidence>
<dbReference type="PROSITE" id="PS50866">
    <property type="entry name" value="GOLD"/>
    <property type="match status" value="1"/>
</dbReference>
<dbReference type="OrthoDB" id="3427at2759"/>
<evidence type="ECO:0000256" key="2">
    <source>
        <dbReference type="SAM" id="Phobius"/>
    </source>
</evidence>
<dbReference type="EMBL" id="CP001669">
    <property type="protein sequence ID" value="AFZ79985.1"/>
    <property type="molecule type" value="Genomic_DNA"/>
</dbReference>
<accession>L0AWR3</accession>
<organism evidence="4 5">
    <name type="scientific">Theileria equi strain WA</name>
    <dbReference type="NCBI Taxonomy" id="1537102"/>
    <lineage>
        <taxon>Eukaryota</taxon>
        <taxon>Sar</taxon>
        <taxon>Alveolata</taxon>
        <taxon>Apicomplexa</taxon>
        <taxon>Aconoidasida</taxon>
        <taxon>Piroplasmida</taxon>
        <taxon>Theileriidae</taxon>
        <taxon>Theileria</taxon>
    </lineage>
</organism>
<feature type="transmembrane region" description="Helical" evidence="2">
    <location>
        <begin position="178"/>
        <end position="201"/>
    </location>
</feature>
<dbReference type="Pfam" id="PF01105">
    <property type="entry name" value="EMP24_GP25L"/>
    <property type="match status" value="1"/>
</dbReference>
<keyword evidence="1 2" id="KW-0812">Transmembrane</keyword>
<comment type="subcellular location">
    <subcellularLocation>
        <location evidence="1">Membrane</location>
        <topology evidence="1">Single-pass type I membrane protein</topology>
    </subcellularLocation>
</comment>
<dbReference type="eggNOG" id="KOG1690">
    <property type="taxonomic scope" value="Eukaryota"/>
</dbReference>
<proteinExistence type="inferred from homology"/>
<protein>
    <recommendedName>
        <fullName evidence="3">GOLD domain-containing protein</fullName>
    </recommendedName>
</protein>
<name>L0AWR3_THEEQ</name>
<dbReference type="KEGG" id="beq:BEWA_028340"/>
<dbReference type="AlphaFoldDB" id="L0AWR3"/>
<comment type="similarity">
    <text evidence="1">Belongs to the EMP24/GP25L family.</text>
</comment>
<dbReference type="Proteomes" id="UP000031512">
    <property type="component" value="Chromosome 1"/>
</dbReference>
<keyword evidence="5" id="KW-1185">Reference proteome</keyword>
<dbReference type="InterPro" id="IPR009038">
    <property type="entry name" value="GOLD_dom"/>
</dbReference>
<dbReference type="STRING" id="1537102.L0AWR3"/>
<dbReference type="RefSeq" id="XP_004829651.1">
    <property type="nucleotide sequence ID" value="XM_004829594.1"/>
</dbReference>
<feature type="domain" description="GOLD" evidence="3">
    <location>
        <begin position="24"/>
        <end position="112"/>
    </location>
</feature>
<dbReference type="GO" id="GO:0016020">
    <property type="term" value="C:membrane"/>
    <property type="evidence" value="ECO:0007669"/>
    <property type="project" value="UniProtKB-SubCell"/>
</dbReference>
<keyword evidence="2" id="KW-1133">Transmembrane helix</keyword>
<reference evidence="4 5" key="1">
    <citation type="journal article" date="2012" name="BMC Genomics">
        <title>Comparative genomic analysis and phylogenetic position of Theileria equi.</title>
        <authorList>
            <person name="Kappmeyer L.S."/>
            <person name="Thiagarajan M."/>
            <person name="Herndon D.R."/>
            <person name="Ramsay J.D."/>
            <person name="Caler E."/>
            <person name="Djikeng A."/>
            <person name="Gillespie J.J."/>
            <person name="Lau A.O."/>
            <person name="Roalson E.H."/>
            <person name="Silva J.C."/>
            <person name="Silva M.G."/>
            <person name="Suarez C.E."/>
            <person name="Ueti M.W."/>
            <person name="Nene V.M."/>
            <person name="Mealey R.H."/>
            <person name="Knowles D.P."/>
            <person name="Brayton K.A."/>
        </authorList>
    </citation>
    <scope>NUCLEOTIDE SEQUENCE [LARGE SCALE GENOMIC DNA]</scope>
    <source>
        <strain evidence="4 5">WA</strain>
    </source>
</reference>
<dbReference type="SMART" id="SM01190">
    <property type="entry name" value="EMP24_GP25L"/>
    <property type="match status" value="1"/>
</dbReference>
<gene>
    <name evidence="4" type="ORF">BEWA_028340</name>
</gene>
<dbReference type="VEuPathDB" id="PiroplasmaDB:BEWA_028340"/>
<evidence type="ECO:0000256" key="1">
    <source>
        <dbReference type="RuleBase" id="RU003827"/>
    </source>
</evidence>
<dbReference type="GeneID" id="15805878"/>
<keyword evidence="2" id="KW-0472">Membrane</keyword>
<sequence length="211" mass="24292">MTILPLIFTTCVNALYFNVFYGTERCFFETVPENALLSVSYDLITEEGKDCVIQILDDQKKLLLTHDLSQKNDKKRVSYVSNKTSVYTVCVQCPTHLWYLSQICKISLSIEIANGSNLGNTPQYEPDVESAAKREEIDKLTDDLSHFVASVMAIENHQISENRTSTKLYKSYKRMNRWILLFYVAEIFLICSSAAISVFYVTKFFKRQCIL</sequence>
<evidence type="ECO:0000259" key="3">
    <source>
        <dbReference type="PROSITE" id="PS50866"/>
    </source>
</evidence>